<sequence>MQFPGKLGEMMKQVKKAQELVQKKQEELANLRIEATSGGGMVKVVANGRDEILDVKLDKEVVNPEDVQMLEDLILAAIKEAQTKAKEAAQKEMGSLVGNLGLPNIPGLF</sequence>
<dbReference type="Proteomes" id="UP000179157">
    <property type="component" value="Unassembled WGS sequence"/>
</dbReference>
<comment type="caution">
    <text evidence="4">The sequence shown here is derived from an EMBL/GenBank/DDBJ whole genome shotgun (WGS) entry which is preliminary data.</text>
</comment>
<dbReference type="Pfam" id="PF02575">
    <property type="entry name" value="YbaB_DNA_bd"/>
    <property type="match status" value="1"/>
</dbReference>
<dbReference type="HAMAP" id="MF_00274">
    <property type="entry name" value="DNA_YbaB_EbfC"/>
    <property type="match status" value="1"/>
</dbReference>
<feature type="coiled-coil region" evidence="3">
    <location>
        <begin position="7"/>
        <end position="34"/>
    </location>
</feature>
<comment type="function">
    <text evidence="2">Binds to DNA and alters its conformation. May be involved in regulation of gene expression, nucleoid organization and DNA protection.</text>
</comment>
<dbReference type="PIRSF" id="PIRSF004555">
    <property type="entry name" value="UCP004555"/>
    <property type="match status" value="1"/>
</dbReference>
<evidence type="ECO:0000256" key="3">
    <source>
        <dbReference type="SAM" id="Coils"/>
    </source>
</evidence>
<evidence type="ECO:0000313" key="5">
    <source>
        <dbReference type="Proteomes" id="UP000179157"/>
    </source>
</evidence>
<dbReference type="AlphaFoldDB" id="A0A1F5USX1"/>
<dbReference type="InterPro" id="IPR036894">
    <property type="entry name" value="YbaB-like_sf"/>
</dbReference>
<proteinExistence type="inferred from homology"/>
<dbReference type="GO" id="GO:0043590">
    <property type="term" value="C:bacterial nucleoid"/>
    <property type="evidence" value="ECO:0007669"/>
    <property type="project" value="UniProtKB-UniRule"/>
</dbReference>
<dbReference type="SUPFAM" id="SSF82607">
    <property type="entry name" value="YbaB-like"/>
    <property type="match status" value="1"/>
</dbReference>
<dbReference type="PANTHER" id="PTHR33449">
    <property type="entry name" value="NUCLEOID-ASSOCIATED PROTEIN YBAB"/>
    <property type="match status" value="1"/>
</dbReference>
<comment type="similarity">
    <text evidence="2">Belongs to the YbaB/EbfC family.</text>
</comment>
<dbReference type="InterPro" id="IPR004401">
    <property type="entry name" value="YbaB/EbfC"/>
</dbReference>
<dbReference type="STRING" id="1817864.A2Z21_00070"/>
<protein>
    <recommendedName>
        <fullName evidence="2">Nucleoid-associated protein A2Z21_00070</fullName>
    </recommendedName>
</protein>
<comment type="subunit">
    <text evidence="2">Homodimer.</text>
</comment>
<accession>A0A1F5USX1</accession>
<dbReference type="GO" id="GO:0003677">
    <property type="term" value="F:DNA binding"/>
    <property type="evidence" value="ECO:0007669"/>
    <property type="project" value="UniProtKB-UniRule"/>
</dbReference>
<gene>
    <name evidence="4" type="ORF">A2Z21_00070</name>
</gene>
<keyword evidence="1 2" id="KW-0238">DNA-binding</keyword>
<keyword evidence="2" id="KW-0963">Cytoplasm</keyword>
<dbReference type="Gene3D" id="3.30.1310.10">
    <property type="entry name" value="Nucleoid-associated protein YbaB-like domain"/>
    <property type="match status" value="1"/>
</dbReference>
<dbReference type="NCBIfam" id="TIGR00103">
    <property type="entry name" value="DNA_YbaB_EbfC"/>
    <property type="match status" value="1"/>
</dbReference>
<comment type="subcellular location">
    <subcellularLocation>
        <location evidence="2">Cytoplasm</location>
        <location evidence="2">Nucleoid</location>
    </subcellularLocation>
</comment>
<organism evidence="4 5">
    <name type="scientific">Fraserbacteria sp. (strain RBG_16_55_9)</name>
    <dbReference type="NCBI Taxonomy" id="1817864"/>
    <lineage>
        <taxon>Bacteria</taxon>
        <taxon>Candidatus Fraseribacteriota</taxon>
    </lineage>
</organism>
<evidence type="ECO:0000256" key="2">
    <source>
        <dbReference type="HAMAP-Rule" id="MF_00274"/>
    </source>
</evidence>
<dbReference type="EMBL" id="MFGX01000085">
    <property type="protein sequence ID" value="OGF54247.1"/>
    <property type="molecule type" value="Genomic_DNA"/>
</dbReference>
<evidence type="ECO:0000256" key="1">
    <source>
        <dbReference type="ARBA" id="ARBA00023125"/>
    </source>
</evidence>
<name>A0A1F5USX1_FRAXR</name>
<reference evidence="4 5" key="1">
    <citation type="journal article" date="2016" name="Nat. Commun.">
        <title>Thousands of microbial genomes shed light on interconnected biogeochemical processes in an aquifer system.</title>
        <authorList>
            <person name="Anantharaman K."/>
            <person name="Brown C.T."/>
            <person name="Hug L.A."/>
            <person name="Sharon I."/>
            <person name="Castelle C.J."/>
            <person name="Probst A.J."/>
            <person name="Thomas B.C."/>
            <person name="Singh A."/>
            <person name="Wilkins M.J."/>
            <person name="Karaoz U."/>
            <person name="Brodie E.L."/>
            <person name="Williams K.H."/>
            <person name="Hubbard S.S."/>
            <person name="Banfield J.F."/>
        </authorList>
    </citation>
    <scope>NUCLEOTIDE SEQUENCE [LARGE SCALE GENOMIC DNA]</scope>
    <source>
        <strain evidence="5">RBG_16_55_9</strain>
    </source>
</reference>
<dbReference type="GO" id="GO:0005829">
    <property type="term" value="C:cytosol"/>
    <property type="evidence" value="ECO:0007669"/>
    <property type="project" value="TreeGrafter"/>
</dbReference>
<keyword evidence="3" id="KW-0175">Coiled coil</keyword>
<evidence type="ECO:0000313" key="4">
    <source>
        <dbReference type="EMBL" id="OGF54247.1"/>
    </source>
</evidence>
<dbReference type="PANTHER" id="PTHR33449:SF1">
    <property type="entry name" value="NUCLEOID-ASSOCIATED PROTEIN YBAB"/>
    <property type="match status" value="1"/>
</dbReference>